<reference evidence="1" key="1">
    <citation type="submission" date="2022-10" db="EMBL/GenBank/DDBJ databases">
        <title>The complete genomes of actinobacterial strains from the NBC collection.</title>
        <authorList>
            <person name="Joergensen T.S."/>
            <person name="Alvarez Arevalo M."/>
            <person name="Sterndorff E.B."/>
            <person name="Faurdal D."/>
            <person name="Vuksanovic O."/>
            <person name="Mourched A.-S."/>
            <person name="Charusanti P."/>
            <person name="Shaw S."/>
            <person name="Blin K."/>
            <person name="Weber T."/>
        </authorList>
    </citation>
    <scope>NUCLEOTIDE SEQUENCE</scope>
    <source>
        <strain evidence="1">NBC_00049</strain>
    </source>
</reference>
<dbReference type="EMBL" id="CP108264">
    <property type="protein sequence ID" value="WTU71902.1"/>
    <property type="molecule type" value="Genomic_DNA"/>
</dbReference>
<dbReference type="SUPFAM" id="SSF54909">
    <property type="entry name" value="Dimeric alpha+beta barrel"/>
    <property type="match status" value="1"/>
</dbReference>
<proteinExistence type="predicted"/>
<evidence type="ECO:0000313" key="1">
    <source>
        <dbReference type="EMBL" id="WTU71902.1"/>
    </source>
</evidence>
<organism evidence="1">
    <name type="scientific">Streptomyces sp. NBC_00049</name>
    <dbReference type="NCBI Taxonomy" id="2903617"/>
    <lineage>
        <taxon>Bacteria</taxon>
        <taxon>Bacillati</taxon>
        <taxon>Actinomycetota</taxon>
        <taxon>Actinomycetes</taxon>
        <taxon>Kitasatosporales</taxon>
        <taxon>Streptomycetaceae</taxon>
        <taxon>Streptomyces</taxon>
    </lineage>
</organism>
<accession>A0AAU2JIQ6</accession>
<protein>
    <submittedName>
        <fullName evidence="1">Antibiotic biosynthesis monooxygenase</fullName>
    </submittedName>
</protein>
<gene>
    <name evidence="1" type="ORF">OG327_00345</name>
</gene>
<dbReference type="InterPro" id="IPR011008">
    <property type="entry name" value="Dimeric_a/b-barrel"/>
</dbReference>
<dbReference type="GO" id="GO:0004497">
    <property type="term" value="F:monooxygenase activity"/>
    <property type="evidence" value="ECO:0007669"/>
    <property type="project" value="UniProtKB-KW"/>
</dbReference>
<keyword evidence="1" id="KW-0503">Monooxygenase</keyword>
<sequence length="107" mass="11463">MTKAPNADSVRLGLLARIEAKPEHAQDVEELLTGALALAQEEDFTTVWFALRLGPTTFGIFDAFGSDEDRTAHLQGKIAAALLEQAPRLLAEAPEILPVDVLAAKLA</sequence>
<dbReference type="Gene3D" id="3.30.70.100">
    <property type="match status" value="1"/>
</dbReference>
<dbReference type="AlphaFoldDB" id="A0AAU2JIQ6"/>
<name>A0AAU2JIQ6_9ACTN</name>
<keyword evidence="1" id="KW-0560">Oxidoreductase</keyword>